<evidence type="ECO:0000259" key="1">
    <source>
        <dbReference type="Pfam" id="PF04296"/>
    </source>
</evidence>
<evidence type="ECO:0000313" key="3">
    <source>
        <dbReference type="EMBL" id="TLD93670.1"/>
    </source>
</evidence>
<reference evidence="3 4" key="2">
    <citation type="journal article" date="2016" name="Infect. Immun.">
        <title>Helicobacter saguini, a Novel Helicobacter Isolated from Cotton-Top Tamarins with Ulcerative Colitis, Has Proinflammatory Properties and Induces Typhlocolitis and Dysplasia in Gnotobiotic IL-10-/- Mice.</title>
        <authorList>
            <person name="Shen Z."/>
            <person name="Mannion A."/>
            <person name="Whary M.T."/>
            <person name="Muthupalani S."/>
            <person name="Sheh A."/>
            <person name="Feng Y."/>
            <person name="Gong G."/>
            <person name="Vandamme P."/>
            <person name="Holcombe H.R."/>
            <person name="Paster B.J."/>
            <person name="Fox J.G."/>
        </authorList>
    </citation>
    <scope>NUCLEOTIDE SEQUENCE [LARGE SCALE GENOMIC DNA]</scope>
    <source>
        <strain evidence="3 4">MIT 97-6194</strain>
    </source>
</reference>
<keyword evidence="4" id="KW-1185">Reference proteome</keyword>
<dbReference type="AlphaFoldDB" id="A0A347W6Y4"/>
<dbReference type="OrthoDB" id="5518171at2"/>
<dbReference type="Gene3D" id="3.30.1230.10">
    <property type="entry name" value="YlxR-like"/>
    <property type="match status" value="1"/>
</dbReference>
<reference evidence="3" key="3">
    <citation type="submission" date="2018-04" db="EMBL/GenBank/DDBJ databases">
        <authorList>
            <person name="Sheh A."/>
            <person name="Shen Z."/>
            <person name="Mannion A.J."/>
            <person name="Fox J.G."/>
        </authorList>
    </citation>
    <scope>NUCLEOTIDE SEQUENCE</scope>
    <source>
        <strain evidence="3">MIT 97-6194</strain>
    </source>
</reference>
<gene>
    <name evidence="2" type="ORF">DCO61_02390</name>
    <name evidence="3" type="ORF">LS64_008405</name>
</gene>
<reference evidence="2 5" key="4">
    <citation type="submission" date="2019-12" db="EMBL/GenBank/DDBJ databases">
        <title>Multi-Generational Helicobacter saguini Isolates.</title>
        <authorList>
            <person name="Mannion A."/>
            <person name="Shen Z."/>
            <person name="Fox J.G."/>
        </authorList>
    </citation>
    <scope>NUCLEOTIDE SEQUENCE [LARGE SCALE GENOMIC DNA]</scope>
    <source>
        <strain evidence="2">16-048</strain>
        <strain evidence="5">16-048 (F4)</strain>
    </source>
</reference>
<reference evidence="3 4" key="1">
    <citation type="journal article" date="2014" name="Genome Announc.">
        <title>Draft genome sequences of eight enterohepatic helicobacter species isolated from both laboratory and wild rodents.</title>
        <authorList>
            <person name="Sheh A."/>
            <person name="Shen Z."/>
            <person name="Fox J.G."/>
        </authorList>
    </citation>
    <scope>NUCLEOTIDE SEQUENCE [LARGE SCALE GENOMIC DNA]</scope>
    <source>
        <strain evidence="3 4">MIT 97-6194</strain>
    </source>
</reference>
<evidence type="ECO:0000313" key="4">
    <source>
        <dbReference type="Proteomes" id="UP000029714"/>
    </source>
</evidence>
<dbReference type="InterPro" id="IPR007393">
    <property type="entry name" value="YlxR_dom"/>
</dbReference>
<evidence type="ECO:0000313" key="5">
    <source>
        <dbReference type="Proteomes" id="UP000477070"/>
    </source>
</evidence>
<dbReference type="EMBL" id="JRMP02000013">
    <property type="protein sequence ID" value="TLD93670.1"/>
    <property type="molecule type" value="Genomic_DNA"/>
</dbReference>
<dbReference type="Proteomes" id="UP000477070">
    <property type="component" value="Unassembled WGS sequence"/>
</dbReference>
<dbReference type="Proteomes" id="UP000029714">
    <property type="component" value="Unassembled WGS sequence"/>
</dbReference>
<sequence length="74" mass="8724">MRTCIACRKKELQKSLIRLKIEKKIRLYNGFGRSFYLCKECLNSDNSLKSLKKIAKSNDVSEQLKEIREICQQL</sequence>
<protein>
    <submittedName>
        <fullName evidence="3">DUF448 domain-containing protein</fullName>
    </submittedName>
</protein>
<dbReference type="SUPFAM" id="SSF64376">
    <property type="entry name" value="YlxR-like"/>
    <property type="match status" value="1"/>
</dbReference>
<dbReference type="STRING" id="1548018.LS64_11535"/>
<dbReference type="InterPro" id="IPR035931">
    <property type="entry name" value="YlxR-like_sf"/>
</dbReference>
<dbReference type="EMBL" id="QBIU01000001">
    <property type="protein sequence ID" value="MWV68902.1"/>
    <property type="molecule type" value="Genomic_DNA"/>
</dbReference>
<comment type="caution">
    <text evidence="3">The sequence shown here is derived from an EMBL/GenBank/DDBJ whole genome shotgun (WGS) entry which is preliminary data.</text>
</comment>
<feature type="domain" description="YlxR" evidence="1">
    <location>
        <begin position="2"/>
        <end position="65"/>
    </location>
</feature>
<name>A0A347W6Y4_9HELI</name>
<evidence type="ECO:0000313" key="2">
    <source>
        <dbReference type="EMBL" id="MWV68902.1"/>
    </source>
</evidence>
<accession>A0A347W6Y4</accession>
<proteinExistence type="predicted"/>
<organism evidence="3 4">
    <name type="scientific">Helicobacter saguini</name>
    <dbReference type="NCBI Taxonomy" id="1548018"/>
    <lineage>
        <taxon>Bacteria</taxon>
        <taxon>Pseudomonadati</taxon>
        <taxon>Campylobacterota</taxon>
        <taxon>Epsilonproteobacteria</taxon>
        <taxon>Campylobacterales</taxon>
        <taxon>Helicobacteraceae</taxon>
        <taxon>Helicobacter</taxon>
    </lineage>
</organism>
<dbReference type="Pfam" id="PF04296">
    <property type="entry name" value="YlxR"/>
    <property type="match status" value="1"/>
</dbReference>